<feature type="domain" description="Retrotransposon Copia-like N-terminal" evidence="2">
    <location>
        <begin position="45"/>
        <end position="85"/>
    </location>
</feature>
<evidence type="ECO:0000259" key="2">
    <source>
        <dbReference type="Pfam" id="PF14244"/>
    </source>
</evidence>
<dbReference type="InterPro" id="IPR029472">
    <property type="entry name" value="Copia-like_N"/>
</dbReference>
<reference evidence="3 4" key="1">
    <citation type="journal article" date="2021" name="bioRxiv">
        <title>Chromosome-scale and haplotype-resolved genome assembly of a tetraploid potato cultivar.</title>
        <authorList>
            <person name="Sun H."/>
            <person name="Jiao W.-B."/>
            <person name="Krause K."/>
            <person name="Campoy J.A."/>
            <person name="Goel M."/>
            <person name="Folz-Donahue K."/>
            <person name="Kukat C."/>
            <person name="Huettel B."/>
            <person name="Schneeberger K."/>
        </authorList>
    </citation>
    <scope>NUCLEOTIDE SEQUENCE [LARGE SCALE GENOMIC DNA]</scope>
    <source>
        <strain evidence="3">SolTubOtavaFocal</strain>
        <tissue evidence="3">Leaves</tissue>
    </source>
</reference>
<dbReference type="PANTHER" id="PTHR37610:SF78">
    <property type="entry name" value="GAG-POLYPEPTIDE OF LTR COPIA-TYPE-RELATED"/>
    <property type="match status" value="1"/>
</dbReference>
<dbReference type="EMBL" id="JAIVGD010000003">
    <property type="protein sequence ID" value="KAH0776757.1"/>
    <property type="molecule type" value="Genomic_DNA"/>
</dbReference>
<comment type="caution">
    <text evidence="3">The sequence shown here is derived from an EMBL/GenBank/DDBJ whole genome shotgun (WGS) entry which is preliminary data.</text>
</comment>
<dbReference type="PANTHER" id="PTHR37610">
    <property type="entry name" value="CCHC-TYPE DOMAIN-CONTAINING PROTEIN"/>
    <property type="match status" value="1"/>
</dbReference>
<accession>A0ABQ7W7P4</accession>
<proteinExistence type="predicted"/>
<gene>
    <name evidence="3" type="ORF">KY290_008168</name>
</gene>
<sequence>MAIDGETADLGQNSSGTTVPSQVSSVQGQGIDYNHPLFLNPTDVNDLSIISFQLLGIENYTLWSRSIKLALLGRNKIDLIDGTARKEIFGEEM</sequence>
<evidence type="ECO:0000256" key="1">
    <source>
        <dbReference type="SAM" id="MobiDB-lite"/>
    </source>
</evidence>
<protein>
    <recommendedName>
        <fullName evidence="2">Retrotransposon Copia-like N-terminal domain-containing protein</fullName>
    </recommendedName>
</protein>
<dbReference type="Pfam" id="PF14244">
    <property type="entry name" value="Retrotran_gag_3"/>
    <property type="match status" value="1"/>
</dbReference>
<evidence type="ECO:0000313" key="3">
    <source>
        <dbReference type="EMBL" id="KAH0776757.1"/>
    </source>
</evidence>
<organism evidence="3 4">
    <name type="scientific">Solanum tuberosum</name>
    <name type="common">Potato</name>
    <dbReference type="NCBI Taxonomy" id="4113"/>
    <lineage>
        <taxon>Eukaryota</taxon>
        <taxon>Viridiplantae</taxon>
        <taxon>Streptophyta</taxon>
        <taxon>Embryophyta</taxon>
        <taxon>Tracheophyta</taxon>
        <taxon>Spermatophyta</taxon>
        <taxon>Magnoliopsida</taxon>
        <taxon>eudicotyledons</taxon>
        <taxon>Gunneridae</taxon>
        <taxon>Pentapetalae</taxon>
        <taxon>asterids</taxon>
        <taxon>lamiids</taxon>
        <taxon>Solanales</taxon>
        <taxon>Solanaceae</taxon>
        <taxon>Solanoideae</taxon>
        <taxon>Solaneae</taxon>
        <taxon>Solanum</taxon>
    </lineage>
</organism>
<name>A0ABQ7W7P4_SOLTU</name>
<dbReference type="Proteomes" id="UP000826656">
    <property type="component" value="Unassembled WGS sequence"/>
</dbReference>
<feature type="region of interest" description="Disordered" evidence="1">
    <location>
        <begin position="1"/>
        <end position="27"/>
    </location>
</feature>
<keyword evidence="4" id="KW-1185">Reference proteome</keyword>
<feature type="compositionally biased region" description="Polar residues" evidence="1">
    <location>
        <begin position="10"/>
        <end position="27"/>
    </location>
</feature>
<evidence type="ECO:0000313" key="4">
    <source>
        <dbReference type="Proteomes" id="UP000826656"/>
    </source>
</evidence>